<feature type="region of interest" description="Disordered" evidence="1">
    <location>
        <begin position="138"/>
        <end position="220"/>
    </location>
</feature>
<comment type="caution">
    <text evidence="2">The sequence shown here is derived from an EMBL/GenBank/DDBJ whole genome shotgun (WGS) entry which is preliminary data.</text>
</comment>
<dbReference type="EMBL" id="PGCI01001218">
    <property type="protein sequence ID" value="PLW06462.1"/>
    <property type="molecule type" value="Genomic_DNA"/>
</dbReference>
<dbReference type="AlphaFoldDB" id="A0A2N5RZU4"/>
<reference evidence="2 3" key="1">
    <citation type="submission" date="2017-11" db="EMBL/GenBank/DDBJ databases">
        <title>De novo assembly and phasing of dikaryotic genomes from two isolates of Puccinia coronata f. sp. avenae, the causal agent of oat crown rust.</title>
        <authorList>
            <person name="Miller M.E."/>
            <person name="Zhang Y."/>
            <person name="Omidvar V."/>
            <person name="Sperschneider J."/>
            <person name="Schwessinger B."/>
            <person name="Raley C."/>
            <person name="Palmer J.M."/>
            <person name="Garnica D."/>
            <person name="Upadhyaya N."/>
            <person name="Rathjen J."/>
            <person name="Taylor J.M."/>
            <person name="Park R.F."/>
            <person name="Dodds P.N."/>
            <person name="Hirsch C.D."/>
            <person name="Kianian S.F."/>
            <person name="Figueroa M."/>
        </authorList>
    </citation>
    <scope>NUCLEOTIDE SEQUENCE [LARGE SCALE GENOMIC DNA]</scope>
    <source>
        <strain evidence="2">12SD80</strain>
    </source>
</reference>
<protein>
    <submittedName>
        <fullName evidence="2">Uncharacterized protein</fullName>
    </submittedName>
</protein>
<name>A0A2N5RZU4_9BASI</name>
<evidence type="ECO:0000256" key="1">
    <source>
        <dbReference type="SAM" id="MobiDB-lite"/>
    </source>
</evidence>
<proteinExistence type="predicted"/>
<sequence length="581" mass="65814">MITCLGALIHDDESPWTARISPDALSFPHVLPPIPTSEVQTSHLVPPVEEAPTQAASTSFQWLGRLPSSNKFNPPNNSGGLTTHFIPHAVSPNYRSDFGLAGHVEDPDFGSMGYVEDPSRMDQLMEELQGLLETEEPLDVHENNPNPTTMLPSAHQERQTAQNLGDIHDSSGSFQVPSIFDNPSNSPRDLQISSFSPGSGSNPRQKRKSESATNLNESRLKNKIETLPSLINVGKFTHDSQRLQEQMASLLSKHTPNGPLGKKKPLPKPDSIRLPKFSRENDFPPVGIHNHVQQSRLPCIDEEGSLLLHSGAFSIENPSSTDTRKMKIFNSMVDNSNTSGKLLWILEDRLAACIEQFHGKSSINKDKTEVNDECGNRMKMRDSKREEAVTIINSKLDDWLKFYEAKCGIEYKDLGLFRDPGLEEDVMKTYFVLFLLRVDIISTVLVKKEPQISNVKITLSNNLDVLKYAAENFHHIYQQSRDRINQLKRNQVIDKYIRERASKVRAANKVNIFIETWLKLGGNEDTRIPFIPWEKNVVRKYLSSLFEDVWFYTVKSLDEDISNVVLEKIRRKRLNYLNSTC</sequence>
<evidence type="ECO:0000313" key="3">
    <source>
        <dbReference type="Proteomes" id="UP000235392"/>
    </source>
</evidence>
<organism evidence="2 3">
    <name type="scientific">Puccinia coronata f. sp. avenae</name>
    <dbReference type="NCBI Taxonomy" id="200324"/>
    <lineage>
        <taxon>Eukaryota</taxon>
        <taxon>Fungi</taxon>
        <taxon>Dikarya</taxon>
        <taxon>Basidiomycota</taxon>
        <taxon>Pucciniomycotina</taxon>
        <taxon>Pucciniomycetes</taxon>
        <taxon>Pucciniales</taxon>
        <taxon>Pucciniaceae</taxon>
        <taxon>Puccinia</taxon>
    </lineage>
</organism>
<feature type="compositionally biased region" description="Polar residues" evidence="1">
    <location>
        <begin position="170"/>
        <end position="203"/>
    </location>
</feature>
<gene>
    <name evidence="2" type="ORF">PCASD_24674</name>
</gene>
<dbReference type="Proteomes" id="UP000235392">
    <property type="component" value="Unassembled WGS sequence"/>
</dbReference>
<evidence type="ECO:0000313" key="2">
    <source>
        <dbReference type="EMBL" id="PLW06462.1"/>
    </source>
</evidence>
<accession>A0A2N5RZU4</accession>